<dbReference type="SUPFAM" id="SSF63817">
    <property type="entry name" value="Sortase"/>
    <property type="match status" value="1"/>
</dbReference>
<keyword evidence="1" id="KW-0378">Hydrolase</keyword>
<keyword evidence="2" id="KW-0472">Membrane</keyword>
<dbReference type="Pfam" id="PF04203">
    <property type="entry name" value="Sortase"/>
    <property type="match status" value="1"/>
</dbReference>
<protein>
    <submittedName>
        <fullName evidence="3">Sortase</fullName>
    </submittedName>
</protein>
<keyword evidence="4" id="KW-1185">Reference proteome</keyword>
<name>A0ABW2TJP5_9PSEU</name>
<organism evidence="3 4">
    <name type="scientific">Actinokineospora soli</name>
    <dbReference type="NCBI Taxonomy" id="1048753"/>
    <lineage>
        <taxon>Bacteria</taxon>
        <taxon>Bacillati</taxon>
        <taxon>Actinomycetota</taxon>
        <taxon>Actinomycetes</taxon>
        <taxon>Pseudonocardiales</taxon>
        <taxon>Pseudonocardiaceae</taxon>
        <taxon>Actinokineospora</taxon>
    </lineage>
</organism>
<dbReference type="Gene3D" id="2.40.260.10">
    <property type="entry name" value="Sortase"/>
    <property type="match status" value="1"/>
</dbReference>
<feature type="transmembrane region" description="Helical" evidence="2">
    <location>
        <begin position="259"/>
        <end position="279"/>
    </location>
</feature>
<dbReference type="CDD" id="cd05830">
    <property type="entry name" value="Sortase_E"/>
    <property type="match status" value="1"/>
</dbReference>
<sequence length="283" mass="29187">MAVVAPQRVGAHLAGQMLAILGAVLLCFAAHVAVFGAIAHERDQQRAYDALRTELANGTAPVSALDEEGRLLAAGTPLAVLEIPRLGVREVVLEGTSAGTTASGVGHLRTTPMPGQRGTSVLFGRNAAYGAPFGTIDELRAGDRITVTTGQGVHEYSVTGVRRAGDEYRPKPAGLTLTTADGPAFLPTDVLRVDAALTSDPVPGDGPAPRFAVPDEERVMAGDLTALVPLTVWFLALAVVAVALVALRDRLGRGRAWVIGAPVVIALGMTAADTAAALLPNLM</sequence>
<evidence type="ECO:0000256" key="1">
    <source>
        <dbReference type="ARBA" id="ARBA00022801"/>
    </source>
</evidence>
<feature type="transmembrane region" description="Helical" evidence="2">
    <location>
        <begin position="226"/>
        <end position="247"/>
    </location>
</feature>
<reference evidence="4" key="1">
    <citation type="journal article" date="2019" name="Int. J. Syst. Evol. Microbiol.">
        <title>The Global Catalogue of Microorganisms (GCM) 10K type strain sequencing project: providing services to taxonomists for standard genome sequencing and annotation.</title>
        <authorList>
            <consortium name="The Broad Institute Genomics Platform"/>
            <consortium name="The Broad Institute Genome Sequencing Center for Infectious Disease"/>
            <person name="Wu L."/>
            <person name="Ma J."/>
        </authorList>
    </citation>
    <scope>NUCLEOTIDE SEQUENCE [LARGE SCALE GENOMIC DNA]</scope>
    <source>
        <strain evidence="4">JCM 17695</strain>
    </source>
</reference>
<keyword evidence="2" id="KW-0812">Transmembrane</keyword>
<dbReference type="InterPro" id="IPR005754">
    <property type="entry name" value="Sortase"/>
</dbReference>
<dbReference type="EMBL" id="JBHTEY010000004">
    <property type="protein sequence ID" value="MFC7613950.1"/>
    <property type="molecule type" value="Genomic_DNA"/>
</dbReference>
<gene>
    <name evidence="3" type="ORF">ACFQV2_10690</name>
</gene>
<evidence type="ECO:0000313" key="4">
    <source>
        <dbReference type="Proteomes" id="UP001596512"/>
    </source>
</evidence>
<dbReference type="InterPro" id="IPR023365">
    <property type="entry name" value="Sortase_dom-sf"/>
</dbReference>
<dbReference type="InterPro" id="IPR042003">
    <property type="entry name" value="Sortase_E"/>
</dbReference>
<evidence type="ECO:0000313" key="3">
    <source>
        <dbReference type="EMBL" id="MFC7613950.1"/>
    </source>
</evidence>
<accession>A0ABW2TJP5</accession>
<proteinExistence type="predicted"/>
<evidence type="ECO:0000256" key="2">
    <source>
        <dbReference type="SAM" id="Phobius"/>
    </source>
</evidence>
<feature type="transmembrane region" description="Helical" evidence="2">
    <location>
        <begin position="17"/>
        <end position="38"/>
    </location>
</feature>
<comment type="caution">
    <text evidence="3">The sequence shown here is derived from an EMBL/GenBank/DDBJ whole genome shotgun (WGS) entry which is preliminary data.</text>
</comment>
<keyword evidence="2" id="KW-1133">Transmembrane helix</keyword>
<dbReference type="Proteomes" id="UP001596512">
    <property type="component" value="Unassembled WGS sequence"/>
</dbReference>